<dbReference type="AlphaFoldDB" id="A0A2M4DBL3"/>
<dbReference type="EMBL" id="GGFL01010748">
    <property type="protein sequence ID" value="MBW74926.1"/>
    <property type="molecule type" value="Transcribed_RNA"/>
</dbReference>
<name>A0A2M4DBL3_ANODA</name>
<organism evidence="1">
    <name type="scientific">Anopheles darlingi</name>
    <name type="common">Mosquito</name>
    <dbReference type="NCBI Taxonomy" id="43151"/>
    <lineage>
        <taxon>Eukaryota</taxon>
        <taxon>Metazoa</taxon>
        <taxon>Ecdysozoa</taxon>
        <taxon>Arthropoda</taxon>
        <taxon>Hexapoda</taxon>
        <taxon>Insecta</taxon>
        <taxon>Pterygota</taxon>
        <taxon>Neoptera</taxon>
        <taxon>Endopterygota</taxon>
        <taxon>Diptera</taxon>
        <taxon>Nematocera</taxon>
        <taxon>Culicoidea</taxon>
        <taxon>Culicidae</taxon>
        <taxon>Anophelinae</taxon>
        <taxon>Anopheles</taxon>
    </lineage>
</organism>
<accession>A0A2M4DBL3</accession>
<proteinExistence type="predicted"/>
<evidence type="ECO:0000313" key="1">
    <source>
        <dbReference type="EMBL" id="MBW74926.1"/>
    </source>
</evidence>
<sequence length="107" mass="12520">MHGDRLFKGSQILGLQLLFHLFELFLGHVAFAFAQPLQFFTRRIKVRSRWARWYNKAGILIVLFKPLVQPNEFFVLTYDEKIALIESGQIRACMDGKLYPLLFAQCI</sequence>
<reference evidence="1" key="1">
    <citation type="submission" date="2018-01" db="EMBL/GenBank/DDBJ databases">
        <title>An insight into the sialome of Amazonian anophelines.</title>
        <authorList>
            <person name="Ribeiro J.M."/>
            <person name="Scarpassa V."/>
            <person name="Calvo E."/>
        </authorList>
    </citation>
    <scope>NUCLEOTIDE SEQUENCE</scope>
</reference>
<protein>
    <submittedName>
        <fullName evidence="1">Putative secreted protein</fullName>
    </submittedName>
</protein>